<dbReference type="Pfam" id="PF10130">
    <property type="entry name" value="PIN_2"/>
    <property type="match status" value="1"/>
</dbReference>
<gene>
    <name evidence="2" type="ORF">OMM_10475</name>
</gene>
<dbReference type="EMBL" id="ATBP01000933">
    <property type="protein sequence ID" value="ETR68493.1"/>
    <property type="molecule type" value="Genomic_DNA"/>
</dbReference>
<accession>A0A1V1P0Z9</accession>
<dbReference type="SUPFAM" id="SSF88723">
    <property type="entry name" value="PIN domain-like"/>
    <property type="match status" value="1"/>
</dbReference>
<evidence type="ECO:0000259" key="1">
    <source>
        <dbReference type="Pfam" id="PF10130"/>
    </source>
</evidence>
<protein>
    <submittedName>
        <fullName evidence="2">Nucleotide-binding protein, PIN domain protein</fullName>
    </submittedName>
</protein>
<dbReference type="Proteomes" id="UP000189670">
    <property type="component" value="Unassembled WGS sequence"/>
</dbReference>
<comment type="caution">
    <text evidence="2">The sequence shown here is derived from an EMBL/GenBank/DDBJ whole genome shotgun (WGS) entry which is preliminary data.</text>
</comment>
<dbReference type="InterPro" id="IPR029060">
    <property type="entry name" value="PIN-like_dom_sf"/>
</dbReference>
<organism evidence="2 3">
    <name type="scientific">Candidatus Magnetoglobus multicellularis str. Araruama</name>
    <dbReference type="NCBI Taxonomy" id="890399"/>
    <lineage>
        <taxon>Bacteria</taxon>
        <taxon>Pseudomonadati</taxon>
        <taxon>Thermodesulfobacteriota</taxon>
        <taxon>Desulfobacteria</taxon>
        <taxon>Desulfobacterales</taxon>
        <taxon>Desulfobacteraceae</taxon>
        <taxon>Candidatus Magnetoglobus</taxon>
    </lineage>
</organism>
<dbReference type="InterPro" id="IPR002716">
    <property type="entry name" value="PIN_dom"/>
</dbReference>
<proteinExistence type="predicted"/>
<evidence type="ECO:0000313" key="2">
    <source>
        <dbReference type="EMBL" id="ETR68493.1"/>
    </source>
</evidence>
<dbReference type="Gene3D" id="3.40.50.1010">
    <property type="entry name" value="5'-nuclease"/>
    <property type="match status" value="1"/>
</dbReference>
<name>A0A1V1P0Z9_9BACT</name>
<reference evidence="3" key="1">
    <citation type="submission" date="2012-11" db="EMBL/GenBank/DDBJ databases">
        <authorList>
            <person name="Lucero-Rivera Y.E."/>
            <person name="Tovar-Ramirez D."/>
        </authorList>
    </citation>
    <scope>NUCLEOTIDE SEQUENCE [LARGE SCALE GENOMIC DNA]</scope>
    <source>
        <strain evidence="3">Araruama</strain>
    </source>
</reference>
<evidence type="ECO:0000313" key="3">
    <source>
        <dbReference type="Proteomes" id="UP000189670"/>
    </source>
</evidence>
<sequence>MLANQSKKYVIDANVLFSAFISGKNVYDILFSTYKIFVPDFAFLELEKYKQRILKKTKLSELDLQIFVLRLFNNITVIPNLLISKRSLHRGYEVCKEIDEKDTVYIAAAIELNIDLITSDKKLYNYLQSHGFSQIVLLGDVINTLLL</sequence>
<dbReference type="AlphaFoldDB" id="A0A1V1P0Z9"/>
<feature type="domain" description="PIN" evidence="1">
    <location>
        <begin position="10"/>
        <end position="124"/>
    </location>
</feature>